<sequence>MPQFEIDRFPPVRFREAFANCEVDIPRSFPLSSCAAMSATCCFARQVLGGIKSKKAFRV</sequence>
<proteinExistence type="predicted"/>
<keyword evidence="2" id="KW-1185">Reference proteome</keyword>
<accession>A0AAD6QH97</accession>
<dbReference type="EMBL" id="JAQIZT010000007">
    <property type="protein sequence ID" value="KAJ6990338.1"/>
    <property type="molecule type" value="Genomic_DNA"/>
</dbReference>
<evidence type="ECO:0000313" key="1">
    <source>
        <dbReference type="EMBL" id="KAJ6990338.1"/>
    </source>
</evidence>
<dbReference type="Proteomes" id="UP001164929">
    <property type="component" value="Chromosome 7"/>
</dbReference>
<organism evidence="1 2">
    <name type="scientific">Populus alba x Populus x berolinensis</name>
    <dbReference type="NCBI Taxonomy" id="444605"/>
    <lineage>
        <taxon>Eukaryota</taxon>
        <taxon>Viridiplantae</taxon>
        <taxon>Streptophyta</taxon>
        <taxon>Embryophyta</taxon>
        <taxon>Tracheophyta</taxon>
        <taxon>Spermatophyta</taxon>
        <taxon>Magnoliopsida</taxon>
        <taxon>eudicotyledons</taxon>
        <taxon>Gunneridae</taxon>
        <taxon>Pentapetalae</taxon>
        <taxon>rosids</taxon>
        <taxon>fabids</taxon>
        <taxon>Malpighiales</taxon>
        <taxon>Salicaceae</taxon>
        <taxon>Saliceae</taxon>
        <taxon>Populus</taxon>
    </lineage>
</organism>
<gene>
    <name evidence="1" type="ORF">NC653_018785</name>
</gene>
<dbReference type="AlphaFoldDB" id="A0AAD6QH97"/>
<reference evidence="1" key="1">
    <citation type="journal article" date="2023" name="Mol. Ecol. Resour.">
        <title>Chromosome-level genome assembly of a triploid poplar Populus alba 'Berolinensis'.</title>
        <authorList>
            <person name="Chen S."/>
            <person name="Yu Y."/>
            <person name="Wang X."/>
            <person name="Wang S."/>
            <person name="Zhang T."/>
            <person name="Zhou Y."/>
            <person name="He R."/>
            <person name="Meng N."/>
            <person name="Wang Y."/>
            <person name="Liu W."/>
            <person name="Liu Z."/>
            <person name="Liu J."/>
            <person name="Guo Q."/>
            <person name="Huang H."/>
            <person name="Sederoff R.R."/>
            <person name="Wang G."/>
            <person name="Qu G."/>
            <person name="Chen S."/>
        </authorList>
    </citation>
    <scope>NUCLEOTIDE SEQUENCE</scope>
    <source>
        <strain evidence="1">SC-2020</strain>
    </source>
</reference>
<protein>
    <submittedName>
        <fullName evidence="1">Uncharacterized protein</fullName>
    </submittedName>
</protein>
<comment type="caution">
    <text evidence="1">The sequence shown here is derived from an EMBL/GenBank/DDBJ whole genome shotgun (WGS) entry which is preliminary data.</text>
</comment>
<evidence type="ECO:0000313" key="2">
    <source>
        <dbReference type="Proteomes" id="UP001164929"/>
    </source>
</evidence>
<name>A0AAD6QH97_9ROSI</name>